<dbReference type="Proteomes" id="UP000050911">
    <property type="component" value="Unassembled WGS sequence"/>
</dbReference>
<keyword evidence="1" id="KW-0175">Coiled coil</keyword>
<reference evidence="3 4" key="1">
    <citation type="journal article" date="2015" name="Genome Announc.">
        <title>Expanding the biotechnology potential of lactobacilli through comparative genomics of 213 strains and associated genera.</title>
        <authorList>
            <person name="Sun Z."/>
            <person name="Harris H.M."/>
            <person name="McCann A."/>
            <person name="Guo C."/>
            <person name="Argimon S."/>
            <person name="Zhang W."/>
            <person name="Yang X."/>
            <person name="Jeffery I.B."/>
            <person name="Cooney J.C."/>
            <person name="Kagawa T.F."/>
            <person name="Liu W."/>
            <person name="Song Y."/>
            <person name="Salvetti E."/>
            <person name="Wrobel A."/>
            <person name="Rasinkangas P."/>
            <person name="Parkhill J."/>
            <person name="Rea M.C."/>
            <person name="O'Sullivan O."/>
            <person name="Ritari J."/>
            <person name="Douillard F.P."/>
            <person name="Paul Ross R."/>
            <person name="Yang R."/>
            <person name="Briner A.E."/>
            <person name="Felis G.E."/>
            <person name="de Vos W.M."/>
            <person name="Barrangou R."/>
            <person name="Klaenhammer T.R."/>
            <person name="Caufield P.W."/>
            <person name="Cui Y."/>
            <person name="Zhang H."/>
            <person name="O'Toole P.W."/>
        </authorList>
    </citation>
    <scope>NUCLEOTIDE SEQUENCE [LARGE SCALE GENOMIC DNA]</scope>
    <source>
        <strain evidence="3 4">JCM 15530</strain>
    </source>
</reference>
<accession>A0A0R1HQJ0</accession>
<keyword evidence="2" id="KW-1133">Transmembrane helix</keyword>
<dbReference type="STRING" id="1302272.FC96_GL001387"/>
<evidence type="ECO:0000313" key="3">
    <source>
        <dbReference type="EMBL" id="KRK46755.1"/>
    </source>
</evidence>
<keyword evidence="2" id="KW-0472">Membrane</keyword>
<gene>
    <name evidence="3" type="ORF">FC96_GL001387</name>
</gene>
<name>A0A0R1HQJ0_9LACO</name>
<feature type="coiled-coil region" evidence="1">
    <location>
        <begin position="33"/>
        <end position="60"/>
    </location>
</feature>
<keyword evidence="2" id="KW-0812">Transmembrane</keyword>
<dbReference type="EMBL" id="AZCX01000020">
    <property type="protein sequence ID" value="KRK46755.1"/>
    <property type="molecule type" value="Genomic_DNA"/>
</dbReference>
<protein>
    <submittedName>
        <fullName evidence="3">Uncharacterized protein</fullName>
    </submittedName>
</protein>
<evidence type="ECO:0000313" key="4">
    <source>
        <dbReference type="Proteomes" id="UP000050911"/>
    </source>
</evidence>
<dbReference type="RefSeq" id="WP_055679850.1">
    <property type="nucleotide sequence ID" value="NZ_AZCX01000020.1"/>
</dbReference>
<sequence length="61" mass="6708">MSQGVLTAIISAVSAIAVGYVPVWVARINAGSTESPKEEVKRLRQENEQLKIEIEKLKRGD</sequence>
<keyword evidence="4" id="KW-1185">Reference proteome</keyword>
<dbReference type="AlphaFoldDB" id="A0A0R1HQJ0"/>
<evidence type="ECO:0000256" key="1">
    <source>
        <dbReference type="SAM" id="Coils"/>
    </source>
</evidence>
<feature type="transmembrane region" description="Helical" evidence="2">
    <location>
        <begin position="6"/>
        <end position="26"/>
    </location>
</feature>
<dbReference type="PATRIC" id="fig|1302272.5.peg.1396"/>
<dbReference type="OrthoDB" id="2325548at2"/>
<organism evidence="3 4">
    <name type="scientific">Secundilactobacillus kimchicus JCM 15530</name>
    <dbReference type="NCBI Taxonomy" id="1302272"/>
    <lineage>
        <taxon>Bacteria</taxon>
        <taxon>Bacillati</taxon>
        <taxon>Bacillota</taxon>
        <taxon>Bacilli</taxon>
        <taxon>Lactobacillales</taxon>
        <taxon>Lactobacillaceae</taxon>
        <taxon>Secundilactobacillus</taxon>
    </lineage>
</organism>
<proteinExistence type="predicted"/>
<comment type="caution">
    <text evidence="3">The sequence shown here is derived from an EMBL/GenBank/DDBJ whole genome shotgun (WGS) entry which is preliminary data.</text>
</comment>
<evidence type="ECO:0000256" key="2">
    <source>
        <dbReference type="SAM" id="Phobius"/>
    </source>
</evidence>